<dbReference type="Proteomes" id="UP000699462">
    <property type="component" value="Unassembled WGS sequence"/>
</dbReference>
<feature type="transmembrane region" description="Helical" evidence="1">
    <location>
        <begin position="277"/>
        <end position="295"/>
    </location>
</feature>
<dbReference type="EMBL" id="JTDF01001444">
    <property type="protein sequence ID" value="KAF8570016.1"/>
    <property type="molecule type" value="Genomic_DNA"/>
</dbReference>
<keyword evidence="1" id="KW-1133">Transmembrane helix</keyword>
<keyword evidence="3" id="KW-1185">Reference proteome</keyword>
<protein>
    <recommendedName>
        <fullName evidence="4">RDD domain-containing protein</fullName>
    </recommendedName>
</protein>
<feature type="transmembrane region" description="Helical" evidence="1">
    <location>
        <begin position="111"/>
        <end position="132"/>
    </location>
</feature>
<dbReference type="PANTHER" id="PTHR13659">
    <property type="entry name" value="AUTOSOMAL HIGHLY CONSERVED PROTEIN"/>
    <property type="match status" value="1"/>
</dbReference>
<evidence type="ECO:0008006" key="4">
    <source>
        <dbReference type="Google" id="ProtNLM"/>
    </source>
</evidence>
<name>A0A8T0DRQ5_9TREM</name>
<proteinExistence type="predicted"/>
<gene>
    <name evidence="2" type="ORF">P879_03760</name>
</gene>
<reference evidence="2 3" key="1">
    <citation type="submission" date="2019-07" db="EMBL/GenBank/DDBJ databases">
        <title>Annotation for the trematode Paragonimus westermani.</title>
        <authorList>
            <person name="Choi Y.-J."/>
        </authorList>
    </citation>
    <scope>NUCLEOTIDE SEQUENCE [LARGE SCALE GENOMIC DNA]</scope>
    <source>
        <strain evidence="2">180907_Pwestermani</strain>
    </source>
</reference>
<dbReference type="PANTHER" id="PTHR13659:SF5">
    <property type="entry name" value="PROTEIN FAM8A1"/>
    <property type="match status" value="1"/>
</dbReference>
<comment type="caution">
    <text evidence="2">The sequence shown here is derived from an EMBL/GenBank/DDBJ whole genome shotgun (WGS) entry which is preliminary data.</text>
</comment>
<organism evidence="2 3">
    <name type="scientific">Paragonimus westermani</name>
    <dbReference type="NCBI Taxonomy" id="34504"/>
    <lineage>
        <taxon>Eukaryota</taxon>
        <taxon>Metazoa</taxon>
        <taxon>Spiralia</taxon>
        <taxon>Lophotrochozoa</taxon>
        <taxon>Platyhelminthes</taxon>
        <taxon>Trematoda</taxon>
        <taxon>Digenea</taxon>
        <taxon>Plagiorchiida</taxon>
        <taxon>Troglotremata</taxon>
        <taxon>Troglotrematidae</taxon>
        <taxon>Paragonimus</taxon>
    </lineage>
</organism>
<sequence length="336" mass="38630">MGTDWAAYYDTLDKWVRDQYQSVSLYQQRWTAAFKEQEKAIRANLLATKQYEAEMSRFHLRASENLRSGRRQPLDTGDDRLIPVQCRLTLTGLFTRDSVHRYTIPHPWRRVAAELIDTLVVLIVKLILIYFLSGDSSLVEVFKYFGLNILSSAPEYRTIRRAQMWAKSELHKNEFPMSKFERLLFIAHNELREGGMDLFDWDLLLIVDHIGRFIGALLEAFFISYSFFGQGPGGATVGKWLMNLRVVSCDEVIPLPDMVEVAPGTNLGITRALVRSMLKGTSFLTFFSFLCMLLFRYHRCTYDIIAGTLVVQPLPVQHRPPDVQAERIARAQPPDG</sequence>
<accession>A0A8T0DRQ5</accession>
<evidence type="ECO:0000313" key="2">
    <source>
        <dbReference type="EMBL" id="KAF8570016.1"/>
    </source>
</evidence>
<evidence type="ECO:0000256" key="1">
    <source>
        <dbReference type="SAM" id="Phobius"/>
    </source>
</evidence>
<dbReference type="InterPro" id="IPR039871">
    <property type="entry name" value="FAM8A1"/>
</dbReference>
<keyword evidence="1" id="KW-0812">Transmembrane</keyword>
<keyword evidence="1" id="KW-0472">Membrane</keyword>
<dbReference type="AlphaFoldDB" id="A0A8T0DRQ5"/>
<dbReference type="OrthoDB" id="10061042at2759"/>
<evidence type="ECO:0000313" key="3">
    <source>
        <dbReference type="Proteomes" id="UP000699462"/>
    </source>
</evidence>